<dbReference type="EMBL" id="WKPI01000034">
    <property type="protein sequence ID" value="MSC34433.1"/>
    <property type="molecule type" value="Genomic_DNA"/>
</dbReference>
<evidence type="ECO:0000313" key="5">
    <source>
        <dbReference type="Proteomes" id="UP000480929"/>
    </source>
</evidence>
<proteinExistence type="predicted"/>
<keyword evidence="1" id="KW-0812">Transmembrane</keyword>
<gene>
    <name evidence="3" type="ORF">GKD88_15005</name>
    <name evidence="2" type="ORF">GKE08_15335</name>
</gene>
<protein>
    <recommendedName>
        <fullName evidence="6">YgjV family protein</fullName>
    </recommendedName>
</protein>
<dbReference type="InterPro" id="IPR019629">
    <property type="entry name" value="Uncharacterised_HI1736/YgjV"/>
</dbReference>
<accession>A0A6N7S9Y5</accession>
<reference evidence="4 5" key="1">
    <citation type="journal article" date="2019" name="Nat. Med.">
        <title>A library of human gut bacterial isolates paired with longitudinal multiomics data enables mechanistic microbiome research.</title>
        <authorList>
            <person name="Poyet M."/>
            <person name="Groussin M."/>
            <person name="Gibbons S.M."/>
            <person name="Avila-Pacheco J."/>
            <person name="Jiang X."/>
            <person name="Kearney S.M."/>
            <person name="Perrotta A.R."/>
            <person name="Berdy B."/>
            <person name="Zhao S."/>
            <person name="Lieberman T.D."/>
            <person name="Swanson P.K."/>
            <person name="Smith M."/>
            <person name="Roesemann S."/>
            <person name="Alexander J.E."/>
            <person name="Rich S.A."/>
            <person name="Livny J."/>
            <person name="Vlamakis H."/>
            <person name="Clish C."/>
            <person name="Bullock K."/>
            <person name="Deik A."/>
            <person name="Scott J."/>
            <person name="Pierce K.A."/>
            <person name="Xavier R.J."/>
            <person name="Alm E.J."/>
        </authorList>
    </citation>
    <scope>NUCLEOTIDE SEQUENCE [LARGE SCALE GENOMIC DNA]</scope>
    <source>
        <strain evidence="2 4">BIOML-A4</strain>
        <strain evidence="3 5">BIOML-A5</strain>
    </source>
</reference>
<dbReference type="EMBL" id="WKPJ01000032">
    <property type="protein sequence ID" value="MSA90703.1"/>
    <property type="molecule type" value="Genomic_DNA"/>
</dbReference>
<evidence type="ECO:0000313" key="2">
    <source>
        <dbReference type="EMBL" id="MSA90703.1"/>
    </source>
</evidence>
<keyword evidence="5" id="KW-1185">Reference proteome</keyword>
<evidence type="ECO:0000313" key="3">
    <source>
        <dbReference type="EMBL" id="MSC34433.1"/>
    </source>
</evidence>
<keyword evidence="1" id="KW-0472">Membrane</keyword>
<organism evidence="2 4">
    <name type="scientific">Holdemania massiliensis</name>
    <dbReference type="NCBI Taxonomy" id="1468449"/>
    <lineage>
        <taxon>Bacteria</taxon>
        <taxon>Bacillati</taxon>
        <taxon>Bacillota</taxon>
        <taxon>Erysipelotrichia</taxon>
        <taxon>Erysipelotrichales</taxon>
        <taxon>Erysipelotrichaceae</taxon>
        <taxon>Holdemania</taxon>
    </lineage>
</organism>
<evidence type="ECO:0000313" key="4">
    <source>
        <dbReference type="Proteomes" id="UP000433575"/>
    </source>
</evidence>
<sequence length="180" mass="20497">MEVFIQLTGILGIVMNIISFQCQTHKKILFYRTFNEFLFAIQYFFLGIYSGVLANLCVCLRNLIFSRCVQKNKSTQIPIVVFCCLFLILGLSTWDGFSSIMIIFVKFLSTLAYGNKNPRILRMITLAASTGWLIFNIIVQSYAGIVCEVISLSAILIGILRLDYPLIKQKVSFFTSTSRR</sequence>
<dbReference type="Pfam" id="PF10688">
    <property type="entry name" value="Imp-YgjV"/>
    <property type="match status" value="1"/>
</dbReference>
<dbReference type="Proteomes" id="UP000480929">
    <property type="component" value="Unassembled WGS sequence"/>
</dbReference>
<evidence type="ECO:0008006" key="6">
    <source>
        <dbReference type="Google" id="ProtNLM"/>
    </source>
</evidence>
<name>A0A6N7S9Y5_9FIRM</name>
<dbReference type="RefSeq" id="WP_154240063.1">
    <property type="nucleotide sequence ID" value="NZ_CALJPI010000264.1"/>
</dbReference>
<comment type="caution">
    <text evidence="2">The sequence shown here is derived from an EMBL/GenBank/DDBJ whole genome shotgun (WGS) entry which is preliminary data.</text>
</comment>
<dbReference type="AlphaFoldDB" id="A0A6N7S9Y5"/>
<evidence type="ECO:0000256" key="1">
    <source>
        <dbReference type="SAM" id="Phobius"/>
    </source>
</evidence>
<dbReference type="Proteomes" id="UP000433575">
    <property type="component" value="Unassembled WGS sequence"/>
</dbReference>
<keyword evidence="1" id="KW-1133">Transmembrane helix</keyword>
<feature type="transmembrane region" description="Helical" evidence="1">
    <location>
        <begin position="143"/>
        <end position="162"/>
    </location>
</feature>
<feature type="transmembrane region" description="Helical" evidence="1">
    <location>
        <begin position="43"/>
        <end position="63"/>
    </location>
</feature>